<sequence length="473" mass="52042">MSRTHMQMGLRPGRRYNDFHCPQSPGLSRRQGTPSPNAHDMTDPVMELHSSSGSQDSRFMHSSLEPTEDGFTNTTTHGCHQLFQSIPMADSSCPPKVPSFGSGTETSPSLSSSFDFMDAPKEEPMACRLPLQTSNLMNHTPATAFAFQNRNTQFAGSSNIDTSFPWTMGNDVEAWHHQYLPDKQTGLMWSAPMTMPPSWPTFADITLGGTDAPAVLAYDLAPNTSISPLQQYTPIKASSPPIPIDQHLAPSAPKPIVDIGHSQPQAVQPSYSVDHGLPSTQEPRTLTLTHSPKPSDQEHGNPPTHPDPVYAQDNNPAIKASLYYSDTRNALLIEWKRQGLSYKDIKRIGGFKEAESTLRGRFRTLTKAKEQRVRKPKWLARDIQLLCEAVAACTEPSPAPNTAYMPPVQASVALAMAGKPPKVSWKKVAQYIWSQGGRTSLGMRRARRSGVRFMVSSFDLWVIGVVYGVVVCC</sequence>
<evidence type="ECO:0000313" key="4">
    <source>
        <dbReference type="Proteomes" id="UP001149163"/>
    </source>
</evidence>
<evidence type="ECO:0000313" key="3">
    <source>
        <dbReference type="EMBL" id="KAJ5157837.1"/>
    </source>
</evidence>
<proteinExistence type="predicted"/>
<protein>
    <submittedName>
        <fullName evidence="3">Uncharacterized protein</fullName>
    </submittedName>
</protein>
<comment type="caution">
    <text evidence="3">The sequence shown here is derived from an EMBL/GenBank/DDBJ whole genome shotgun (WGS) entry which is preliminary data.</text>
</comment>
<keyword evidence="2" id="KW-0472">Membrane</keyword>
<dbReference type="RefSeq" id="XP_056540826.1">
    <property type="nucleotide sequence ID" value="XM_056691061.1"/>
</dbReference>
<evidence type="ECO:0000256" key="2">
    <source>
        <dbReference type="SAM" id="Phobius"/>
    </source>
</evidence>
<reference evidence="3" key="2">
    <citation type="journal article" date="2023" name="IMA Fungus">
        <title>Comparative genomic study of the Penicillium genus elucidates a diverse pangenome and 15 lateral gene transfer events.</title>
        <authorList>
            <person name="Petersen C."/>
            <person name="Sorensen T."/>
            <person name="Nielsen M.R."/>
            <person name="Sondergaard T.E."/>
            <person name="Sorensen J.L."/>
            <person name="Fitzpatrick D.A."/>
            <person name="Frisvad J.C."/>
            <person name="Nielsen K.L."/>
        </authorList>
    </citation>
    <scope>NUCLEOTIDE SEQUENCE</scope>
    <source>
        <strain evidence="3">IBT 26290</strain>
    </source>
</reference>
<dbReference type="Proteomes" id="UP001149163">
    <property type="component" value="Unassembled WGS sequence"/>
</dbReference>
<feature type="compositionally biased region" description="Polar residues" evidence="1">
    <location>
        <begin position="262"/>
        <end position="271"/>
    </location>
</feature>
<gene>
    <name evidence="3" type="ORF">N7482_008937</name>
</gene>
<feature type="transmembrane region" description="Helical" evidence="2">
    <location>
        <begin position="451"/>
        <end position="470"/>
    </location>
</feature>
<feature type="region of interest" description="Disordered" evidence="1">
    <location>
        <begin position="1"/>
        <end position="61"/>
    </location>
</feature>
<reference evidence="3" key="1">
    <citation type="submission" date="2022-11" db="EMBL/GenBank/DDBJ databases">
        <authorList>
            <person name="Petersen C."/>
        </authorList>
    </citation>
    <scope>NUCLEOTIDE SEQUENCE</scope>
    <source>
        <strain evidence="3">IBT 26290</strain>
    </source>
</reference>
<dbReference type="GeneID" id="81430237"/>
<keyword evidence="2" id="KW-1133">Transmembrane helix</keyword>
<name>A0A9W9HWU7_9EURO</name>
<organism evidence="3 4">
    <name type="scientific">Penicillium canariense</name>
    <dbReference type="NCBI Taxonomy" id="189055"/>
    <lineage>
        <taxon>Eukaryota</taxon>
        <taxon>Fungi</taxon>
        <taxon>Dikarya</taxon>
        <taxon>Ascomycota</taxon>
        <taxon>Pezizomycotina</taxon>
        <taxon>Eurotiomycetes</taxon>
        <taxon>Eurotiomycetidae</taxon>
        <taxon>Eurotiales</taxon>
        <taxon>Aspergillaceae</taxon>
        <taxon>Penicillium</taxon>
    </lineage>
</organism>
<feature type="compositionally biased region" description="Polar residues" evidence="1">
    <location>
        <begin position="278"/>
        <end position="292"/>
    </location>
</feature>
<accession>A0A9W9HWU7</accession>
<dbReference type="EMBL" id="JAPQKN010000006">
    <property type="protein sequence ID" value="KAJ5157837.1"/>
    <property type="molecule type" value="Genomic_DNA"/>
</dbReference>
<dbReference type="AlphaFoldDB" id="A0A9W9HWU7"/>
<keyword evidence="4" id="KW-1185">Reference proteome</keyword>
<dbReference type="OrthoDB" id="3439209at2759"/>
<keyword evidence="2" id="KW-0812">Transmembrane</keyword>
<feature type="region of interest" description="Disordered" evidence="1">
    <location>
        <begin position="243"/>
        <end position="311"/>
    </location>
</feature>
<evidence type="ECO:0000256" key="1">
    <source>
        <dbReference type="SAM" id="MobiDB-lite"/>
    </source>
</evidence>